<evidence type="ECO:0000313" key="1">
    <source>
        <dbReference type="EMBL" id="OQV23272.1"/>
    </source>
</evidence>
<dbReference type="AlphaFoldDB" id="A0A1W0X7J0"/>
<name>A0A1W0X7J0_HYPEX</name>
<proteinExistence type="predicted"/>
<dbReference type="Proteomes" id="UP000192578">
    <property type="component" value="Unassembled WGS sequence"/>
</dbReference>
<sequence>MCITRHHIIRRSNLFHHDSTFAGSTDETASSLHAAKRRSTLDLICCSVIYCITQLPNVIYKILEVSSKPPYCSYNLTFAAGQGAQPIVNVILWSN</sequence>
<comment type="caution">
    <text evidence="1">The sequence shown here is derived from an EMBL/GenBank/DDBJ whole genome shotgun (WGS) entry which is preliminary data.</text>
</comment>
<protein>
    <submittedName>
        <fullName evidence="1">Uncharacterized protein</fullName>
    </submittedName>
</protein>
<dbReference type="EMBL" id="MTYJ01000012">
    <property type="protein sequence ID" value="OQV23272.1"/>
    <property type="molecule type" value="Genomic_DNA"/>
</dbReference>
<reference evidence="2" key="1">
    <citation type="submission" date="2017-01" db="EMBL/GenBank/DDBJ databases">
        <title>Comparative genomics of anhydrobiosis in the tardigrade Hypsibius dujardini.</title>
        <authorList>
            <person name="Yoshida Y."/>
            <person name="Koutsovoulos G."/>
            <person name="Laetsch D."/>
            <person name="Stevens L."/>
            <person name="Kumar S."/>
            <person name="Horikawa D."/>
            <person name="Ishino K."/>
            <person name="Komine S."/>
            <person name="Tomita M."/>
            <person name="Blaxter M."/>
            <person name="Arakawa K."/>
        </authorList>
    </citation>
    <scope>NUCLEOTIDE SEQUENCE [LARGE SCALE GENOMIC DNA]</scope>
    <source>
        <strain evidence="2">Z151</strain>
    </source>
</reference>
<keyword evidence="2" id="KW-1185">Reference proteome</keyword>
<evidence type="ECO:0000313" key="2">
    <source>
        <dbReference type="Proteomes" id="UP000192578"/>
    </source>
</evidence>
<accession>A0A1W0X7J0</accession>
<gene>
    <name evidence="1" type="ORF">BV898_02724</name>
</gene>
<organism evidence="1 2">
    <name type="scientific">Hypsibius exemplaris</name>
    <name type="common">Freshwater tardigrade</name>
    <dbReference type="NCBI Taxonomy" id="2072580"/>
    <lineage>
        <taxon>Eukaryota</taxon>
        <taxon>Metazoa</taxon>
        <taxon>Ecdysozoa</taxon>
        <taxon>Tardigrada</taxon>
        <taxon>Eutardigrada</taxon>
        <taxon>Parachela</taxon>
        <taxon>Hypsibioidea</taxon>
        <taxon>Hypsibiidae</taxon>
        <taxon>Hypsibius</taxon>
    </lineage>
</organism>